<name>A0A0L0SNY6_ALLM3</name>
<evidence type="ECO:0000313" key="2">
    <source>
        <dbReference type="EMBL" id="KNE64207.1"/>
    </source>
</evidence>
<dbReference type="STRING" id="578462.A0A0L0SNY6"/>
<dbReference type="VEuPathDB" id="FungiDB:AMAG_09250"/>
<gene>
    <name evidence="2" type="ORF">AMAG_09250</name>
</gene>
<dbReference type="GO" id="GO:0003972">
    <property type="term" value="F:RNA ligase (ATP) activity"/>
    <property type="evidence" value="ECO:0007669"/>
    <property type="project" value="InterPro"/>
</dbReference>
<protein>
    <recommendedName>
        <fullName evidence="1">tRNA ligase kinase domain-containing protein</fullName>
    </recommendedName>
</protein>
<dbReference type="GO" id="GO:0005634">
    <property type="term" value="C:nucleus"/>
    <property type="evidence" value="ECO:0007669"/>
    <property type="project" value="TreeGrafter"/>
</dbReference>
<feature type="domain" description="tRNA ligase kinase" evidence="1">
    <location>
        <begin position="357"/>
        <end position="501"/>
    </location>
</feature>
<dbReference type="OrthoDB" id="3152893at2759"/>
<dbReference type="EMBL" id="GG745344">
    <property type="protein sequence ID" value="KNE64207.1"/>
    <property type="molecule type" value="Genomic_DNA"/>
</dbReference>
<accession>A0A0L0SNY6</accession>
<dbReference type="Proteomes" id="UP000054350">
    <property type="component" value="Unassembled WGS sequence"/>
</dbReference>
<dbReference type="GO" id="GO:0005524">
    <property type="term" value="F:ATP binding"/>
    <property type="evidence" value="ECO:0007669"/>
    <property type="project" value="InterPro"/>
</dbReference>
<dbReference type="AlphaFoldDB" id="A0A0L0SNY6"/>
<evidence type="ECO:0000313" key="3">
    <source>
        <dbReference type="Proteomes" id="UP000054350"/>
    </source>
</evidence>
<dbReference type="PANTHER" id="PTHR32004:SF1">
    <property type="entry name" value="TRNA LIGASE"/>
    <property type="match status" value="1"/>
</dbReference>
<dbReference type="Pfam" id="PF08303">
    <property type="entry name" value="tRNA_lig_kinase"/>
    <property type="match status" value="1"/>
</dbReference>
<dbReference type="GO" id="GO:0006388">
    <property type="term" value="P:tRNA splicing, via endonucleolytic cleavage and ligation"/>
    <property type="evidence" value="ECO:0007669"/>
    <property type="project" value="InterPro"/>
</dbReference>
<keyword evidence="3" id="KW-1185">Reference proteome</keyword>
<reference evidence="2 3" key="1">
    <citation type="submission" date="2009-11" db="EMBL/GenBank/DDBJ databases">
        <title>Annotation of Allomyces macrogynus ATCC 38327.</title>
        <authorList>
            <consortium name="The Broad Institute Genome Sequencing Platform"/>
            <person name="Russ C."/>
            <person name="Cuomo C."/>
            <person name="Burger G."/>
            <person name="Gray M.W."/>
            <person name="Holland P.W.H."/>
            <person name="King N."/>
            <person name="Lang F.B.F."/>
            <person name="Roger A.J."/>
            <person name="Ruiz-Trillo I."/>
            <person name="Young S.K."/>
            <person name="Zeng Q."/>
            <person name="Gargeya S."/>
            <person name="Fitzgerald M."/>
            <person name="Haas B."/>
            <person name="Abouelleil A."/>
            <person name="Alvarado L."/>
            <person name="Arachchi H.M."/>
            <person name="Berlin A."/>
            <person name="Chapman S.B."/>
            <person name="Gearin G."/>
            <person name="Goldberg J."/>
            <person name="Griggs A."/>
            <person name="Gujja S."/>
            <person name="Hansen M."/>
            <person name="Heiman D."/>
            <person name="Howarth C."/>
            <person name="Larimer J."/>
            <person name="Lui A."/>
            <person name="MacDonald P.J.P."/>
            <person name="McCowen C."/>
            <person name="Montmayeur A."/>
            <person name="Murphy C."/>
            <person name="Neiman D."/>
            <person name="Pearson M."/>
            <person name="Priest M."/>
            <person name="Roberts A."/>
            <person name="Saif S."/>
            <person name="Shea T."/>
            <person name="Sisk P."/>
            <person name="Stolte C."/>
            <person name="Sykes S."/>
            <person name="Wortman J."/>
            <person name="Nusbaum C."/>
            <person name="Birren B."/>
        </authorList>
    </citation>
    <scope>NUCLEOTIDE SEQUENCE [LARGE SCALE GENOMIC DNA]</scope>
    <source>
        <strain evidence="2 3">ATCC 38327</strain>
    </source>
</reference>
<dbReference type="InterPro" id="IPR027417">
    <property type="entry name" value="P-loop_NTPase"/>
</dbReference>
<dbReference type="Gene3D" id="3.40.50.300">
    <property type="entry name" value="P-loop containing nucleotide triphosphate hydrolases"/>
    <property type="match status" value="1"/>
</dbReference>
<organism evidence="2 3">
    <name type="scientific">Allomyces macrogynus (strain ATCC 38327)</name>
    <name type="common">Allomyces javanicus var. macrogynus</name>
    <dbReference type="NCBI Taxonomy" id="578462"/>
    <lineage>
        <taxon>Eukaryota</taxon>
        <taxon>Fungi</taxon>
        <taxon>Fungi incertae sedis</taxon>
        <taxon>Blastocladiomycota</taxon>
        <taxon>Blastocladiomycetes</taxon>
        <taxon>Blastocladiales</taxon>
        <taxon>Blastocladiaceae</taxon>
        <taxon>Allomyces</taxon>
    </lineage>
</organism>
<dbReference type="InterPro" id="IPR015966">
    <property type="entry name" value="tRNA_lig_kin_fungi"/>
</dbReference>
<sequence length="594" mass="64489">MDQIDVPIQFTLPADLDWDTESKQVAALVQSWSTAKAERRPGPVSSWFPAPPNTPPSAVTRDLVVWAKVPAAAPDHAALPRILVTRHSEVCGQLVLVIRPDNPWQRLAATATPPSVDGLVALADMPADLVVYVAAPTPDALAALVCHRSTGEIQSSWHQAQATKALGRLASDPSKYAALAKTLHVHRLTAELDLHVDTSRADLTLIGLQYNTVAYRPVPEHEVAQFSAVFGLRSMPWTTFDSIDAAWSEFCVRGAPETGTCPVILRTPKTTYQSAWTVVHGMYAAWRAIVAREHLTRSRFPRAHADHWLVRAFRAWFNESAPASATDLATLVAAFLASIDMAPSDLPTAAAGADRTVLIPVAVPGSGKTTLARALTQLAPSSIAVIQNDLVGPRSRRGGSFSASVTASLAQFPIVFADRNNHLRDQRITLAQDVRTVYPAARMLYLVWPVARADRDRIVRALTARITRRGESHPTLSSKRVGPRLGSIVANFVNSRDEVDRAEIGEVATGIDWDALGVEKRVGAAAVFCDVFAAPERNLMAAWRGIVRYADAARGWDDDGEMTENEAKEVVAWVMQWEEHLAEQERVAAAAGGS</sequence>
<dbReference type="PANTHER" id="PTHR32004">
    <property type="entry name" value="TRNA LIGASE"/>
    <property type="match status" value="1"/>
</dbReference>
<proteinExistence type="predicted"/>
<reference evidence="3" key="2">
    <citation type="submission" date="2009-11" db="EMBL/GenBank/DDBJ databases">
        <title>The Genome Sequence of Allomyces macrogynus strain ATCC 38327.</title>
        <authorList>
            <consortium name="The Broad Institute Genome Sequencing Platform"/>
            <person name="Russ C."/>
            <person name="Cuomo C."/>
            <person name="Shea T."/>
            <person name="Young S.K."/>
            <person name="Zeng Q."/>
            <person name="Koehrsen M."/>
            <person name="Haas B."/>
            <person name="Borodovsky M."/>
            <person name="Guigo R."/>
            <person name="Alvarado L."/>
            <person name="Berlin A."/>
            <person name="Borenstein D."/>
            <person name="Chen Z."/>
            <person name="Engels R."/>
            <person name="Freedman E."/>
            <person name="Gellesch M."/>
            <person name="Goldberg J."/>
            <person name="Griggs A."/>
            <person name="Gujja S."/>
            <person name="Heiman D."/>
            <person name="Hepburn T."/>
            <person name="Howarth C."/>
            <person name="Jen D."/>
            <person name="Larson L."/>
            <person name="Lewis B."/>
            <person name="Mehta T."/>
            <person name="Park D."/>
            <person name="Pearson M."/>
            <person name="Roberts A."/>
            <person name="Saif S."/>
            <person name="Shenoy N."/>
            <person name="Sisk P."/>
            <person name="Stolte C."/>
            <person name="Sykes S."/>
            <person name="Walk T."/>
            <person name="White J."/>
            <person name="Yandava C."/>
            <person name="Burger G."/>
            <person name="Gray M.W."/>
            <person name="Holland P.W.H."/>
            <person name="King N."/>
            <person name="Lang F.B.F."/>
            <person name="Roger A.J."/>
            <person name="Ruiz-Trillo I."/>
            <person name="Lander E."/>
            <person name="Nusbaum C."/>
        </authorList>
    </citation>
    <scope>NUCLEOTIDE SEQUENCE [LARGE SCALE GENOMIC DNA]</scope>
    <source>
        <strain evidence="3">ATCC 38327</strain>
    </source>
</reference>
<evidence type="ECO:0000259" key="1">
    <source>
        <dbReference type="Pfam" id="PF08303"/>
    </source>
</evidence>